<keyword evidence="4 7" id="KW-1133">Transmembrane helix</keyword>
<dbReference type="GO" id="GO:0016020">
    <property type="term" value="C:membrane"/>
    <property type="evidence" value="ECO:0007669"/>
    <property type="project" value="InterPro"/>
</dbReference>
<dbReference type="SUPFAM" id="SSF52540">
    <property type="entry name" value="P-loop containing nucleoside triphosphate hydrolases"/>
    <property type="match status" value="1"/>
</dbReference>
<keyword evidence="3" id="KW-0067">ATP-binding</keyword>
<evidence type="ECO:0000313" key="8">
    <source>
        <dbReference type="EMBL" id="CAI0643469.1"/>
    </source>
</evidence>
<keyword evidence="2" id="KW-0547">Nucleotide-binding</keyword>
<feature type="transmembrane region" description="Helical" evidence="7">
    <location>
        <begin position="138"/>
        <end position="159"/>
    </location>
</feature>
<evidence type="ECO:0000256" key="1">
    <source>
        <dbReference type="ARBA" id="ARBA00022692"/>
    </source>
</evidence>
<evidence type="ECO:0000256" key="3">
    <source>
        <dbReference type="ARBA" id="ARBA00022840"/>
    </source>
</evidence>
<dbReference type="InterPro" id="IPR027417">
    <property type="entry name" value="P-loop_NTPase"/>
</dbReference>
<dbReference type="InterPro" id="IPR050173">
    <property type="entry name" value="ABC_transporter_C-like"/>
</dbReference>
<sequence length="261" mass="28852">MDDTLKGLDSNTASKCFNTLFAAQGLLRSVQADHKRSVIFATHNAQWLRFADQILSLSADGKISERGSFEELSKSGGYVSKLRVTRLSDSDEDTPENSDEEVKDDVEVPKKDKPVAGVKPQGTEKVKASRGAANTSSLLYYIKSMGTSASLLFATMVLFQMGCRTMQRLWVKFWVASNEDHSDPNLGMWVGVYVLWGVLTEVAVAIETYYFLVLIVPHSAKGLHFGVLKAALAAPMSFFVKTDTGVIINRYFLPSHTQRTI</sequence>
<dbReference type="Proteomes" id="UP001152533">
    <property type="component" value="Unassembled WGS sequence"/>
</dbReference>
<feature type="compositionally biased region" description="Basic and acidic residues" evidence="6">
    <location>
        <begin position="105"/>
        <end position="114"/>
    </location>
</feature>
<comment type="caution">
    <text evidence="8">The sequence shown here is derived from an EMBL/GenBank/DDBJ whole genome shotgun (WGS) entry which is preliminary data.</text>
</comment>
<feature type="region of interest" description="Disordered" evidence="6">
    <location>
        <begin position="86"/>
        <end position="127"/>
    </location>
</feature>
<organism evidence="8 9">
    <name type="scientific">Colletotrichum noveboracense</name>
    <dbReference type="NCBI Taxonomy" id="2664923"/>
    <lineage>
        <taxon>Eukaryota</taxon>
        <taxon>Fungi</taxon>
        <taxon>Dikarya</taxon>
        <taxon>Ascomycota</taxon>
        <taxon>Pezizomycotina</taxon>
        <taxon>Sordariomycetes</taxon>
        <taxon>Hypocreomycetidae</taxon>
        <taxon>Glomerellales</taxon>
        <taxon>Glomerellaceae</taxon>
        <taxon>Colletotrichum</taxon>
        <taxon>Colletotrichum gloeosporioides species complex</taxon>
    </lineage>
</organism>
<evidence type="ECO:0000256" key="6">
    <source>
        <dbReference type="SAM" id="MobiDB-lite"/>
    </source>
</evidence>
<dbReference type="PANTHER" id="PTHR24223">
    <property type="entry name" value="ATP-BINDING CASSETTE SUB-FAMILY C"/>
    <property type="match status" value="1"/>
</dbReference>
<dbReference type="GO" id="GO:0005524">
    <property type="term" value="F:ATP binding"/>
    <property type="evidence" value="ECO:0007669"/>
    <property type="project" value="UniProtKB-KW"/>
</dbReference>
<proteinExistence type="predicted"/>
<keyword evidence="9" id="KW-1185">Reference proteome</keyword>
<dbReference type="SUPFAM" id="SSF90123">
    <property type="entry name" value="ABC transporter transmembrane region"/>
    <property type="match status" value="1"/>
</dbReference>
<dbReference type="GO" id="GO:0042626">
    <property type="term" value="F:ATPase-coupled transmembrane transporter activity"/>
    <property type="evidence" value="ECO:0007669"/>
    <property type="project" value="TreeGrafter"/>
</dbReference>
<feature type="transmembrane region" description="Helical" evidence="7">
    <location>
        <begin position="193"/>
        <end position="216"/>
    </location>
</feature>
<evidence type="ECO:0000313" key="9">
    <source>
        <dbReference type="Proteomes" id="UP001152533"/>
    </source>
</evidence>
<evidence type="ECO:0008006" key="10">
    <source>
        <dbReference type="Google" id="ProtNLM"/>
    </source>
</evidence>
<gene>
    <name evidence="8" type="ORF">CGXH109_LOCUS25909</name>
</gene>
<evidence type="ECO:0000256" key="4">
    <source>
        <dbReference type="ARBA" id="ARBA00022989"/>
    </source>
</evidence>
<protein>
    <recommendedName>
        <fullName evidence="10">ABC transmembrane type-1 domain-containing protein</fullName>
    </recommendedName>
</protein>
<dbReference type="PANTHER" id="PTHR24223:SF399">
    <property type="entry name" value="ABC TRANSPORTER ATNG"/>
    <property type="match status" value="1"/>
</dbReference>
<evidence type="ECO:0000256" key="5">
    <source>
        <dbReference type="ARBA" id="ARBA00023136"/>
    </source>
</evidence>
<accession>A0A9W4W8W5</accession>
<evidence type="ECO:0000256" key="2">
    <source>
        <dbReference type="ARBA" id="ARBA00022741"/>
    </source>
</evidence>
<evidence type="ECO:0000256" key="7">
    <source>
        <dbReference type="SAM" id="Phobius"/>
    </source>
</evidence>
<name>A0A9W4W8W5_9PEZI</name>
<dbReference type="Gene3D" id="1.20.1560.10">
    <property type="entry name" value="ABC transporter type 1, transmembrane domain"/>
    <property type="match status" value="1"/>
</dbReference>
<reference evidence="8" key="1">
    <citation type="submission" date="2022-08" db="EMBL/GenBank/DDBJ databases">
        <authorList>
            <person name="Giroux E."/>
            <person name="Giroux E."/>
        </authorList>
    </citation>
    <scope>NUCLEOTIDE SEQUENCE</scope>
    <source>
        <strain evidence="8">H1091258</strain>
    </source>
</reference>
<feature type="compositionally biased region" description="Acidic residues" evidence="6">
    <location>
        <begin position="90"/>
        <end position="104"/>
    </location>
</feature>
<keyword evidence="1 7" id="KW-0812">Transmembrane</keyword>
<dbReference type="EMBL" id="CAMGZC010000108">
    <property type="protein sequence ID" value="CAI0643469.1"/>
    <property type="molecule type" value="Genomic_DNA"/>
</dbReference>
<keyword evidence="5 7" id="KW-0472">Membrane</keyword>
<dbReference type="AlphaFoldDB" id="A0A9W4W8W5"/>
<dbReference type="Gene3D" id="3.40.50.300">
    <property type="entry name" value="P-loop containing nucleotide triphosphate hydrolases"/>
    <property type="match status" value="1"/>
</dbReference>
<dbReference type="InterPro" id="IPR036640">
    <property type="entry name" value="ABC1_TM_sf"/>
</dbReference>